<dbReference type="SUPFAM" id="SSF56281">
    <property type="entry name" value="Metallo-hydrolase/oxidoreductase"/>
    <property type="match status" value="1"/>
</dbReference>
<accession>A0ABT3WVU2</accession>
<feature type="domain" description="Metallo-beta-lactamase" evidence="1">
    <location>
        <begin position="75"/>
        <end position="244"/>
    </location>
</feature>
<proteinExistence type="predicted"/>
<sequence length="280" mass="31569">MSLPICVACGVQYEGTIASPPVSCPVCEDERQYVRREGQAWTTLEALRETERVNRVIEVEPGLYSVQTEPRVAIGQRALLVQSDAGNVLWDCVTYLDDATVEAIRQLGGIRYIAISHPHYYSAMVEWAEAFDAQIVLHEDSKEWVMRPSERITFWSGDALELAAGVTMLRVGGHFTGSAVLHWQQGQAGKGVLLTGDTIYVVADRKWVSFMYSYPNLIPLPAFEVERIRDLVQAYEFDRLYGAWPHSVVETDARQAVIRSADRYIAALTSRPQNELKNRF</sequence>
<dbReference type="PANTHER" id="PTHR36839:SF1">
    <property type="entry name" value="METALLO-BETA-LACTAMASE FAMILY PROTEIN (AFU_ORTHOLOGUE AFUA_5G12770)"/>
    <property type="match status" value="1"/>
</dbReference>
<dbReference type="InterPro" id="IPR036866">
    <property type="entry name" value="RibonucZ/Hydroxyglut_hydro"/>
</dbReference>
<evidence type="ECO:0000259" key="1">
    <source>
        <dbReference type="SMART" id="SM00849"/>
    </source>
</evidence>
<dbReference type="EMBL" id="JAPMLT010000001">
    <property type="protein sequence ID" value="MCX7568784.1"/>
    <property type="molecule type" value="Genomic_DNA"/>
</dbReference>
<dbReference type="Proteomes" id="UP001208017">
    <property type="component" value="Unassembled WGS sequence"/>
</dbReference>
<dbReference type="InterPro" id="IPR001279">
    <property type="entry name" value="Metallo-B-lactamas"/>
</dbReference>
<keyword evidence="3" id="KW-1185">Reference proteome</keyword>
<protein>
    <submittedName>
        <fullName evidence="2">MBL fold metallo-hydrolase</fullName>
    </submittedName>
</protein>
<dbReference type="Pfam" id="PF00753">
    <property type="entry name" value="Lactamase_B"/>
    <property type="match status" value="1"/>
</dbReference>
<dbReference type="PANTHER" id="PTHR36839">
    <property type="entry name" value="METALLO-BETA-LACTAMASE FAMILY PROTEIN (AFU_ORTHOLOGUE AFUA_5G12770)"/>
    <property type="match status" value="1"/>
</dbReference>
<dbReference type="Gene3D" id="3.60.15.10">
    <property type="entry name" value="Ribonuclease Z/Hydroxyacylglutathione hydrolase-like"/>
    <property type="match status" value="1"/>
</dbReference>
<dbReference type="RefSeq" id="WP_267150022.1">
    <property type="nucleotide sequence ID" value="NZ_JAPMLT010000001.1"/>
</dbReference>
<gene>
    <name evidence="2" type="ORF">OS242_02205</name>
</gene>
<dbReference type="SMART" id="SM00849">
    <property type="entry name" value="Lactamase_B"/>
    <property type="match status" value="1"/>
</dbReference>
<reference evidence="2 3" key="1">
    <citation type="submission" date="2022-11" db="EMBL/GenBank/DDBJ databases">
        <title>Study of microbial diversity in lake waters.</title>
        <authorList>
            <person name="Zhang J."/>
        </authorList>
    </citation>
    <scope>NUCLEOTIDE SEQUENCE [LARGE SCALE GENOMIC DNA]</scope>
    <source>
        <strain evidence="2 3">DT12</strain>
    </source>
</reference>
<evidence type="ECO:0000313" key="2">
    <source>
        <dbReference type="EMBL" id="MCX7568784.1"/>
    </source>
</evidence>
<name>A0ABT3WVU2_9BACL</name>
<organism evidence="2 3">
    <name type="scientific">Tumebacillus lacus</name>
    <dbReference type="NCBI Taxonomy" id="2995335"/>
    <lineage>
        <taxon>Bacteria</taxon>
        <taxon>Bacillati</taxon>
        <taxon>Bacillota</taxon>
        <taxon>Bacilli</taxon>
        <taxon>Bacillales</taxon>
        <taxon>Alicyclobacillaceae</taxon>
        <taxon>Tumebacillus</taxon>
    </lineage>
</organism>
<evidence type="ECO:0000313" key="3">
    <source>
        <dbReference type="Proteomes" id="UP001208017"/>
    </source>
</evidence>
<comment type="caution">
    <text evidence="2">The sequence shown here is derived from an EMBL/GenBank/DDBJ whole genome shotgun (WGS) entry which is preliminary data.</text>
</comment>